<dbReference type="AlphaFoldDB" id="A0A0A0LJU0"/>
<reference evidence="1 2" key="4">
    <citation type="journal article" date="2011" name="BMC Genomics">
        <title>RNA-Seq improves annotation of protein-coding genes in the cucumber genome.</title>
        <authorList>
            <person name="Li Z."/>
            <person name="Zhang Z."/>
            <person name="Yan P."/>
            <person name="Huang S."/>
            <person name="Fei Z."/>
            <person name="Lin K."/>
        </authorList>
    </citation>
    <scope>NUCLEOTIDE SEQUENCE [LARGE SCALE GENOMIC DNA]</scope>
    <source>
        <strain evidence="2">cv. 9930</strain>
    </source>
</reference>
<evidence type="ECO:0000313" key="2">
    <source>
        <dbReference type="Proteomes" id="UP000029981"/>
    </source>
</evidence>
<protein>
    <submittedName>
        <fullName evidence="1">Uncharacterized protein</fullName>
    </submittedName>
</protein>
<reference evidence="1 2" key="1">
    <citation type="journal article" date="2009" name="Nat. Genet.">
        <title>The genome of the cucumber, Cucumis sativus L.</title>
        <authorList>
            <person name="Huang S."/>
            <person name="Li R."/>
            <person name="Zhang Z."/>
            <person name="Li L."/>
            <person name="Gu X."/>
            <person name="Fan W."/>
            <person name="Lucas W.J."/>
            <person name="Wang X."/>
            <person name="Xie B."/>
            <person name="Ni P."/>
            <person name="Ren Y."/>
            <person name="Zhu H."/>
            <person name="Li J."/>
            <person name="Lin K."/>
            <person name="Jin W."/>
            <person name="Fei Z."/>
            <person name="Li G."/>
            <person name="Staub J."/>
            <person name="Kilian A."/>
            <person name="van der Vossen E.A."/>
            <person name="Wu Y."/>
            <person name="Guo J."/>
            <person name="He J."/>
            <person name="Jia Z."/>
            <person name="Ren Y."/>
            <person name="Tian G."/>
            <person name="Lu Y."/>
            <person name="Ruan J."/>
            <person name="Qian W."/>
            <person name="Wang M."/>
            <person name="Huang Q."/>
            <person name="Li B."/>
            <person name="Xuan Z."/>
            <person name="Cao J."/>
            <person name="Asan"/>
            <person name="Wu Z."/>
            <person name="Zhang J."/>
            <person name="Cai Q."/>
            <person name="Bai Y."/>
            <person name="Zhao B."/>
            <person name="Han Y."/>
            <person name="Li Y."/>
            <person name="Li X."/>
            <person name="Wang S."/>
            <person name="Shi Q."/>
            <person name="Liu S."/>
            <person name="Cho W.K."/>
            <person name="Kim J.Y."/>
            <person name="Xu Y."/>
            <person name="Heller-Uszynska K."/>
            <person name="Miao H."/>
            <person name="Cheng Z."/>
            <person name="Zhang S."/>
            <person name="Wu J."/>
            <person name="Yang Y."/>
            <person name="Kang H."/>
            <person name="Li M."/>
            <person name="Liang H."/>
            <person name="Ren X."/>
            <person name="Shi Z."/>
            <person name="Wen M."/>
            <person name="Jian M."/>
            <person name="Yang H."/>
            <person name="Zhang G."/>
            <person name="Yang Z."/>
            <person name="Chen R."/>
            <person name="Liu S."/>
            <person name="Li J."/>
            <person name="Ma L."/>
            <person name="Liu H."/>
            <person name="Zhou Y."/>
            <person name="Zhao J."/>
            <person name="Fang X."/>
            <person name="Li G."/>
            <person name="Fang L."/>
            <person name="Li Y."/>
            <person name="Liu D."/>
            <person name="Zheng H."/>
            <person name="Zhang Y."/>
            <person name="Qin N."/>
            <person name="Li Z."/>
            <person name="Yang G."/>
            <person name="Yang S."/>
            <person name="Bolund L."/>
            <person name="Kristiansen K."/>
            <person name="Zheng H."/>
            <person name="Li S."/>
            <person name="Zhang X."/>
            <person name="Yang H."/>
            <person name="Wang J."/>
            <person name="Sun R."/>
            <person name="Zhang B."/>
            <person name="Jiang S."/>
            <person name="Wang J."/>
            <person name="Du Y."/>
            <person name="Li S."/>
        </authorList>
    </citation>
    <scope>NUCLEOTIDE SEQUENCE [LARGE SCALE GENOMIC DNA]</scope>
    <source>
        <strain evidence="2">cv. 9930</strain>
    </source>
</reference>
<organism evidence="1 2">
    <name type="scientific">Cucumis sativus</name>
    <name type="common">Cucumber</name>
    <dbReference type="NCBI Taxonomy" id="3659"/>
    <lineage>
        <taxon>Eukaryota</taxon>
        <taxon>Viridiplantae</taxon>
        <taxon>Streptophyta</taxon>
        <taxon>Embryophyta</taxon>
        <taxon>Tracheophyta</taxon>
        <taxon>Spermatophyta</taxon>
        <taxon>Magnoliopsida</taxon>
        <taxon>eudicotyledons</taxon>
        <taxon>Gunneridae</taxon>
        <taxon>Pentapetalae</taxon>
        <taxon>rosids</taxon>
        <taxon>fabids</taxon>
        <taxon>Cucurbitales</taxon>
        <taxon>Cucurbitaceae</taxon>
        <taxon>Benincaseae</taxon>
        <taxon>Cucumis</taxon>
    </lineage>
</organism>
<dbReference type="Gramene" id="KGN62165">
    <property type="protein sequence ID" value="KGN62165"/>
    <property type="gene ID" value="Csa_2G302310"/>
</dbReference>
<dbReference type="Proteomes" id="UP000029981">
    <property type="component" value="Chromosome 2"/>
</dbReference>
<reference evidence="1 2" key="2">
    <citation type="journal article" date="2009" name="PLoS ONE">
        <title>An integrated genetic and cytogenetic map of the cucumber genome.</title>
        <authorList>
            <person name="Ren Y."/>
            <person name="Zhang Z."/>
            <person name="Liu J."/>
            <person name="Staub J.E."/>
            <person name="Han Y."/>
            <person name="Cheng Z."/>
            <person name="Li X."/>
            <person name="Lu J."/>
            <person name="Miao H."/>
            <person name="Kang H."/>
            <person name="Xie B."/>
            <person name="Gu X."/>
            <person name="Wang X."/>
            <person name="Du Y."/>
            <person name="Jin W."/>
            <person name="Huang S."/>
        </authorList>
    </citation>
    <scope>NUCLEOTIDE SEQUENCE [LARGE SCALE GENOMIC DNA]</scope>
    <source>
        <strain evidence="2">cv. 9930</strain>
    </source>
</reference>
<proteinExistence type="predicted"/>
<evidence type="ECO:0000313" key="1">
    <source>
        <dbReference type="EMBL" id="KGN62165.1"/>
    </source>
</evidence>
<gene>
    <name evidence="1" type="ORF">Csa_2G302310</name>
</gene>
<name>A0A0A0LJU0_CUCSA</name>
<accession>A0A0A0LJU0</accession>
<dbReference type="EMBL" id="CM002923">
    <property type="protein sequence ID" value="KGN62165.1"/>
    <property type="molecule type" value="Genomic_DNA"/>
</dbReference>
<sequence>MEEEKKKMVQMGKKRNGHIKFVIQLLKSLSFWVLSRLLHNTNFISLCFIPLCLSHLFRCEVDYGVFNSSFTYAVYFSLDVNFSSTSEMVV</sequence>
<keyword evidence="2" id="KW-1185">Reference proteome</keyword>
<reference evidence="1 2" key="3">
    <citation type="journal article" date="2010" name="BMC Genomics">
        <title>Transcriptome sequencing and comparative analysis of cucumber flowers with different sex types.</title>
        <authorList>
            <person name="Guo S."/>
            <person name="Zheng Y."/>
            <person name="Joung J.G."/>
            <person name="Liu S."/>
            <person name="Zhang Z."/>
            <person name="Crasta O.R."/>
            <person name="Sobral B.W."/>
            <person name="Xu Y."/>
            <person name="Huang S."/>
            <person name="Fei Z."/>
        </authorList>
    </citation>
    <scope>NUCLEOTIDE SEQUENCE [LARGE SCALE GENOMIC DNA]</scope>
    <source>
        <strain evidence="2">cv. 9930</strain>
    </source>
</reference>